<gene>
    <name evidence="3" type="ORF">GCM10010411_42760</name>
</gene>
<reference evidence="4" key="1">
    <citation type="journal article" date="2019" name="Int. J. Syst. Evol. Microbiol.">
        <title>The Global Catalogue of Microorganisms (GCM) 10K type strain sequencing project: providing services to taxonomists for standard genome sequencing and annotation.</title>
        <authorList>
            <consortium name="The Broad Institute Genomics Platform"/>
            <consortium name="The Broad Institute Genome Sequencing Center for Infectious Disease"/>
            <person name="Wu L."/>
            <person name="Ma J."/>
        </authorList>
    </citation>
    <scope>NUCLEOTIDE SEQUENCE [LARGE SCALE GENOMIC DNA]</scope>
    <source>
        <strain evidence="4">JCM 6833</strain>
    </source>
</reference>
<dbReference type="SUPFAM" id="SSF53474">
    <property type="entry name" value="alpha/beta-Hydrolases"/>
    <property type="match status" value="1"/>
</dbReference>
<evidence type="ECO:0000313" key="3">
    <source>
        <dbReference type="EMBL" id="GAA2604077.1"/>
    </source>
</evidence>
<dbReference type="RefSeq" id="WP_344543410.1">
    <property type="nucleotide sequence ID" value="NZ_BAAATD010000005.1"/>
</dbReference>
<dbReference type="Gene3D" id="3.40.50.1820">
    <property type="entry name" value="alpha/beta hydrolase"/>
    <property type="match status" value="1"/>
</dbReference>
<sequence>MTLSTRIRLAPATAAERRVAQAIALEPGGPPSLQARIGNRVIKILLKTAWQYGPDSEAGLIRIQRATDLLGRLQAVPRGVAIDQQDLGTCTAEWVRAGAPEDDKVVLYLHGGGYFFGSPRLYRPFNWRLSASTRRPVLSLDYRLAPRNTPADALADAVTAYDFLLRRYEPHNIAVGGDSAGGHLTLALLLALKERGTALPGAAFCLSPWVDLLCQSESHQLNRHSDALIPAGKLSWLGREFCRDKEENDPLFSPLHGDLSGLPPMLLIASGSEILRDETRDVAERARAAGVEAVYQEWDGLVHVFPVFADYMPEGKAAFRHIAEFVKGGPAGP</sequence>
<dbReference type="GO" id="GO:0016787">
    <property type="term" value="F:hydrolase activity"/>
    <property type="evidence" value="ECO:0007669"/>
    <property type="project" value="UniProtKB-KW"/>
</dbReference>
<comment type="caution">
    <text evidence="3">The sequence shown here is derived from an EMBL/GenBank/DDBJ whole genome shotgun (WGS) entry which is preliminary data.</text>
</comment>
<dbReference type="Proteomes" id="UP001501509">
    <property type="component" value="Unassembled WGS sequence"/>
</dbReference>
<dbReference type="InterPro" id="IPR050300">
    <property type="entry name" value="GDXG_lipolytic_enzyme"/>
</dbReference>
<name>A0ABP6C657_9ACTN</name>
<dbReference type="PANTHER" id="PTHR48081:SF8">
    <property type="entry name" value="ALPHA_BETA HYDROLASE FOLD-3 DOMAIN-CONTAINING PROTEIN-RELATED"/>
    <property type="match status" value="1"/>
</dbReference>
<dbReference type="InterPro" id="IPR013094">
    <property type="entry name" value="AB_hydrolase_3"/>
</dbReference>
<keyword evidence="1 3" id="KW-0378">Hydrolase</keyword>
<accession>A0ABP6C657</accession>
<dbReference type="Pfam" id="PF07859">
    <property type="entry name" value="Abhydrolase_3"/>
    <property type="match status" value="1"/>
</dbReference>
<proteinExistence type="predicted"/>
<evidence type="ECO:0000259" key="2">
    <source>
        <dbReference type="Pfam" id="PF07859"/>
    </source>
</evidence>
<evidence type="ECO:0000256" key="1">
    <source>
        <dbReference type="ARBA" id="ARBA00022801"/>
    </source>
</evidence>
<feature type="domain" description="Alpha/beta hydrolase fold-3" evidence="2">
    <location>
        <begin position="106"/>
        <end position="305"/>
    </location>
</feature>
<keyword evidence="4" id="KW-1185">Reference proteome</keyword>
<organism evidence="3 4">
    <name type="scientific">Actinomadura fulvescens</name>
    <dbReference type="NCBI Taxonomy" id="46160"/>
    <lineage>
        <taxon>Bacteria</taxon>
        <taxon>Bacillati</taxon>
        <taxon>Actinomycetota</taxon>
        <taxon>Actinomycetes</taxon>
        <taxon>Streptosporangiales</taxon>
        <taxon>Thermomonosporaceae</taxon>
        <taxon>Actinomadura</taxon>
    </lineage>
</organism>
<evidence type="ECO:0000313" key="4">
    <source>
        <dbReference type="Proteomes" id="UP001501509"/>
    </source>
</evidence>
<dbReference type="PANTHER" id="PTHR48081">
    <property type="entry name" value="AB HYDROLASE SUPERFAMILY PROTEIN C4A8.06C"/>
    <property type="match status" value="1"/>
</dbReference>
<protein>
    <submittedName>
        <fullName evidence="3">Alpha/beta hydrolase fold domain-containing protein</fullName>
    </submittedName>
</protein>
<dbReference type="InterPro" id="IPR029058">
    <property type="entry name" value="AB_hydrolase_fold"/>
</dbReference>
<dbReference type="EMBL" id="BAAATD010000005">
    <property type="protein sequence ID" value="GAA2604077.1"/>
    <property type="molecule type" value="Genomic_DNA"/>
</dbReference>